<dbReference type="STRING" id="748449.Halha_1207"/>
<comment type="function">
    <text evidence="15">Plays a critical role in recombination and DNA repair. Helps process Holliday junction intermediates to mature products by catalyzing branch migration. Has replication fork regression activity, unwinds stalled or blocked replication forks to make a HJ that can be resolved. Has a DNA unwinding activity characteristic of a DNA helicase with 3'-5' polarity.</text>
</comment>
<dbReference type="NCBIfam" id="NF008165">
    <property type="entry name" value="PRK10917.1-3"/>
    <property type="match status" value="1"/>
</dbReference>
<comment type="similarity">
    <text evidence="1 15">Belongs to the helicase family. RecG subfamily.</text>
</comment>
<dbReference type="Pfam" id="PF17191">
    <property type="entry name" value="RecG_wedge"/>
    <property type="match status" value="1"/>
</dbReference>
<evidence type="ECO:0000256" key="8">
    <source>
        <dbReference type="ARBA" id="ARBA00023125"/>
    </source>
</evidence>
<keyword evidence="11" id="KW-0413">Isomerase</keyword>
<dbReference type="NCBIfam" id="NF008168">
    <property type="entry name" value="PRK10917.2-2"/>
    <property type="match status" value="1"/>
</dbReference>
<dbReference type="Gene3D" id="3.40.50.300">
    <property type="entry name" value="P-loop containing nucleotide triphosphate hydrolases"/>
    <property type="match status" value="2"/>
</dbReference>
<evidence type="ECO:0000256" key="1">
    <source>
        <dbReference type="ARBA" id="ARBA00007504"/>
    </source>
</evidence>
<evidence type="ECO:0000256" key="2">
    <source>
        <dbReference type="ARBA" id="ARBA00017846"/>
    </source>
</evidence>
<evidence type="ECO:0000256" key="12">
    <source>
        <dbReference type="ARBA" id="ARBA00034617"/>
    </source>
</evidence>
<dbReference type="SUPFAM" id="SSF50249">
    <property type="entry name" value="Nucleic acid-binding proteins"/>
    <property type="match status" value="1"/>
</dbReference>
<dbReference type="CDD" id="cd17992">
    <property type="entry name" value="DEXHc_RecG"/>
    <property type="match status" value="1"/>
</dbReference>
<keyword evidence="8" id="KW-0238">DNA-binding</keyword>
<dbReference type="InterPro" id="IPR027417">
    <property type="entry name" value="P-loop_NTPase"/>
</dbReference>
<dbReference type="InterPro" id="IPR012340">
    <property type="entry name" value="NA-bd_OB-fold"/>
</dbReference>
<evidence type="ECO:0000256" key="7">
    <source>
        <dbReference type="ARBA" id="ARBA00022840"/>
    </source>
</evidence>
<sequence>MNKTKKIFATLIKPLPIEIKSKGLNTSVIGGFDKYVLSWSRKLKEESSNKKVIKLTKELIDIVSNYGRATIDDRRRKLKKIINLINQLAIEIDGAKIFKIQDNNLVKIEKEKKTKESSLQQLPDFWQQSVQYIKGVGEYRAKKFKGLNVENINDLLYYLPRDYNDWSQLEKITNLKSGMKVTVQGKVTEIKQIKPRKGLRIIKIGITDGTGILYGVWFNQGYIKKQFNKGDIILFSGEVKYNYGQLEINNPHYEEIDGESLHTNRIVPIYPTTKGLNQKQVRKIVKRVLDQYRAKVPEFLPEFILDKYSFPCLQEALGQVHFPDSKKDLKLARRRFAYEELFILQLGLALRKTEVQEKVLGLKHDQNNQLVNQFLTSLPFELTAAQSRVWQDIKGDMESTYQMNRLLQGDVGAGKTVIATLGLLKTVQSGWQGALMAPTEILAEQHFLGLEEDLESLGITIKLLVGSLTAKEKREVIAEIESGAVDIVIGTHALIQQGINFAQLGLVIVDEQHRFGVRQRATLQEKGDNPDVLVMTATPIPRTLALTVYGDLDVSVIDELPPGRKPVVTEWRTKQARDKIYSFVQDEIKEGRQAYIVCPLVEESEKLDLESAVEMFEQLEDVFPDLELGLLHGQMKADKKEAVMEEFRIGKKDILISTTVIEVGVNVPNATLMIIEDAQRFGLAQLHQLRGRVGRGEKQSYCILIADPNTQEGKERMKIMTKTNDGFKIAEEDLHLRGPGEFFGTRQHGMPDLKVADILRDQDLLEVAREDAFKLVRKDPQLEESNHKLLRQFLTESFDYDLDLIDIS</sequence>
<keyword evidence="7 15" id="KW-0067">ATP-binding</keyword>
<dbReference type="PROSITE" id="PS51192">
    <property type="entry name" value="HELICASE_ATP_BIND_1"/>
    <property type="match status" value="1"/>
</dbReference>
<dbReference type="InterPro" id="IPR011545">
    <property type="entry name" value="DEAD/DEAH_box_helicase_dom"/>
</dbReference>
<dbReference type="Gene3D" id="2.40.50.140">
    <property type="entry name" value="Nucleic acid-binding proteins"/>
    <property type="match status" value="1"/>
</dbReference>
<evidence type="ECO:0000256" key="6">
    <source>
        <dbReference type="ARBA" id="ARBA00022806"/>
    </source>
</evidence>
<dbReference type="GO" id="GO:0016887">
    <property type="term" value="F:ATP hydrolysis activity"/>
    <property type="evidence" value="ECO:0007669"/>
    <property type="project" value="RHEA"/>
</dbReference>
<dbReference type="Pfam" id="PF00271">
    <property type="entry name" value="Helicase_C"/>
    <property type="match status" value="1"/>
</dbReference>
<evidence type="ECO:0000256" key="14">
    <source>
        <dbReference type="ARBA" id="ARBA00048988"/>
    </source>
</evidence>
<evidence type="ECO:0000256" key="9">
    <source>
        <dbReference type="ARBA" id="ARBA00023172"/>
    </source>
</evidence>
<keyword evidence="6 15" id="KW-0347">Helicase</keyword>
<dbReference type="GO" id="GO:0003677">
    <property type="term" value="F:DNA binding"/>
    <property type="evidence" value="ECO:0007669"/>
    <property type="project" value="UniProtKB-KW"/>
</dbReference>
<dbReference type="PANTHER" id="PTHR47964">
    <property type="entry name" value="ATP-DEPENDENT DNA HELICASE HOMOLOG RECG, CHLOROPLASTIC"/>
    <property type="match status" value="1"/>
</dbReference>
<evidence type="ECO:0000313" key="19">
    <source>
        <dbReference type="Proteomes" id="UP000010880"/>
    </source>
</evidence>
<dbReference type="AlphaFoldDB" id="L0K9D4"/>
<feature type="domain" description="Helicase ATP-binding" evidence="16">
    <location>
        <begin position="396"/>
        <end position="557"/>
    </location>
</feature>
<dbReference type="OrthoDB" id="9804325at2"/>
<evidence type="ECO:0000256" key="15">
    <source>
        <dbReference type="RuleBase" id="RU363016"/>
    </source>
</evidence>
<keyword evidence="9 15" id="KW-0233">DNA recombination</keyword>
<protein>
    <recommendedName>
        <fullName evidence="2 15">ATP-dependent DNA helicase RecG</fullName>
        <ecNumber evidence="13 15">5.6.2.4</ecNumber>
    </recommendedName>
</protein>
<proteinExistence type="inferred from homology"/>
<evidence type="ECO:0000256" key="13">
    <source>
        <dbReference type="ARBA" id="ARBA00034808"/>
    </source>
</evidence>
<evidence type="ECO:0000256" key="3">
    <source>
        <dbReference type="ARBA" id="ARBA00022741"/>
    </source>
</evidence>
<keyword evidence="5 15" id="KW-0378">Hydrolase</keyword>
<dbReference type="GO" id="GO:0006310">
    <property type="term" value="P:DNA recombination"/>
    <property type="evidence" value="ECO:0007669"/>
    <property type="project" value="UniProtKB-UniRule"/>
</dbReference>
<dbReference type="Pfam" id="PF19833">
    <property type="entry name" value="RecG_dom3_C"/>
    <property type="match status" value="1"/>
</dbReference>
<comment type="catalytic activity">
    <reaction evidence="14 15">
        <text>ATP + H2O = ADP + phosphate + H(+)</text>
        <dbReference type="Rhea" id="RHEA:13065"/>
        <dbReference type="ChEBI" id="CHEBI:15377"/>
        <dbReference type="ChEBI" id="CHEBI:15378"/>
        <dbReference type="ChEBI" id="CHEBI:30616"/>
        <dbReference type="ChEBI" id="CHEBI:43474"/>
        <dbReference type="ChEBI" id="CHEBI:456216"/>
        <dbReference type="EC" id="5.6.2.4"/>
    </reaction>
</comment>
<evidence type="ECO:0000256" key="10">
    <source>
        <dbReference type="ARBA" id="ARBA00023204"/>
    </source>
</evidence>
<keyword evidence="4 15" id="KW-0227">DNA damage</keyword>
<gene>
    <name evidence="18" type="ordered locus">Halha_1207</name>
</gene>
<dbReference type="InterPro" id="IPR047112">
    <property type="entry name" value="RecG/Mfd"/>
</dbReference>
<name>L0K9D4_HALHC</name>
<keyword evidence="19" id="KW-1185">Reference proteome</keyword>
<dbReference type="CDD" id="cd18811">
    <property type="entry name" value="SF2_C_RecG"/>
    <property type="match status" value="1"/>
</dbReference>
<dbReference type="PANTHER" id="PTHR47964:SF1">
    <property type="entry name" value="ATP-DEPENDENT DNA HELICASE HOMOLOG RECG, CHLOROPLASTIC"/>
    <property type="match status" value="1"/>
</dbReference>
<dbReference type="eggNOG" id="COG1200">
    <property type="taxonomic scope" value="Bacteria"/>
</dbReference>
<dbReference type="Pfam" id="PF00270">
    <property type="entry name" value="DEAD"/>
    <property type="match status" value="1"/>
</dbReference>
<keyword evidence="3 15" id="KW-0547">Nucleotide-binding</keyword>
<reference evidence="19" key="1">
    <citation type="submission" date="2012-02" db="EMBL/GenBank/DDBJ databases">
        <title>The complete genome of Halobacteroides halobius DSM 5150.</title>
        <authorList>
            <person name="Lucas S."/>
            <person name="Copeland A."/>
            <person name="Lapidus A."/>
            <person name="Glavina del Rio T."/>
            <person name="Dalin E."/>
            <person name="Tice H."/>
            <person name="Bruce D."/>
            <person name="Goodwin L."/>
            <person name="Pitluck S."/>
            <person name="Peters L."/>
            <person name="Mikhailova N."/>
            <person name="Gu W."/>
            <person name="Kyrpides N."/>
            <person name="Mavromatis K."/>
            <person name="Ivanova N."/>
            <person name="Brettin T."/>
            <person name="Detter J.C."/>
            <person name="Han C."/>
            <person name="Larimer F."/>
            <person name="Land M."/>
            <person name="Hauser L."/>
            <person name="Markowitz V."/>
            <person name="Cheng J.-F."/>
            <person name="Hugenholtz P."/>
            <person name="Woyke T."/>
            <person name="Wu D."/>
            <person name="Tindall B."/>
            <person name="Pomrenke H."/>
            <person name="Brambilla E."/>
            <person name="Klenk H.-P."/>
            <person name="Eisen J.A."/>
        </authorList>
    </citation>
    <scope>NUCLEOTIDE SEQUENCE [LARGE SCALE GENOMIC DNA]</scope>
    <source>
        <strain evidence="19">ATCC 35273 / DSM 5150 / MD-1</strain>
    </source>
</reference>
<dbReference type="SUPFAM" id="SSF52540">
    <property type="entry name" value="P-loop containing nucleoside triphosphate hydrolases"/>
    <property type="match status" value="2"/>
</dbReference>
<evidence type="ECO:0000256" key="11">
    <source>
        <dbReference type="ARBA" id="ARBA00023235"/>
    </source>
</evidence>
<dbReference type="InterPro" id="IPR014001">
    <property type="entry name" value="Helicase_ATP-bd"/>
</dbReference>
<organism evidence="18 19">
    <name type="scientific">Halobacteroides halobius (strain ATCC 35273 / DSM 5150 / MD-1)</name>
    <dbReference type="NCBI Taxonomy" id="748449"/>
    <lineage>
        <taxon>Bacteria</taxon>
        <taxon>Bacillati</taxon>
        <taxon>Bacillota</taxon>
        <taxon>Clostridia</taxon>
        <taxon>Halanaerobiales</taxon>
        <taxon>Halobacteroidaceae</taxon>
        <taxon>Halobacteroides</taxon>
    </lineage>
</organism>
<dbReference type="HOGENOM" id="CLU_005122_7_1_9"/>
<evidence type="ECO:0000256" key="5">
    <source>
        <dbReference type="ARBA" id="ARBA00022801"/>
    </source>
</evidence>
<dbReference type="SMART" id="SM00490">
    <property type="entry name" value="HELICc"/>
    <property type="match status" value="2"/>
</dbReference>
<accession>L0K9D4</accession>
<dbReference type="GO" id="GO:0005524">
    <property type="term" value="F:ATP binding"/>
    <property type="evidence" value="ECO:0007669"/>
    <property type="project" value="UniProtKB-KW"/>
</dbReference>
<dbReference type="KEGG" id="hhl:Halha_1207"/>
<dbReference type="GO" id="GO:0006281">
    <property type="term" value="P:DNA repair"/>
    <property type="evidence" value="ECO:0007669"/>
    <property type="project" value="UniProtKB-UniRule"/>
</dbReference>
<evidence type="ECO:0000259" key="17">
    <source>
        <dbReference type="PROSITE" id="PS51194"/>
    </source>
</evidence>
<evidence type="ECO:0000313" key="18">
    <source>
        <dbReference type="EMBL" id="AGB41155.1"/>
    </source>
</evidence>
<dbReference type="NCBIfam" id="TIGR00643">
    <property type="entry name" value="recG"/>
    <property type="match status" value="1"/>
</dbReference>
<evidence type="ECO:0000259" key="16">
    <source>
        <dbReference type="PROSITE" id="PS51192"/>
    </source>
</evidence>
<dbReference type="InterPro" id="IPR033454">
    <property type="entry name" value="RecG_wedge"/>
</dbReference>
<dbReference type="PATRIC" id="fig|748449.3.peg.1165"/>
<dbReference type="EMBL" id="CP003359">
    <property type="protein sequence ID" value="AGB41155.1"/>
    <property type="molecule type" value="Genomic_DNA"/>
</dbReference>
<dbReference type="PROSITE" id="PS51194">
    <property type="entry name" value="HELICASE_CTER"/>
    <property type="match status" value="1"/>
</dbReference>
<dbReference type="InterPro" id="IPR001650">
    <property type="entry name" value="Helicase_C-like"/>
</dbReference>
<dbReference type="InterPro" id="IPR004609">
    <property type="entry name" value="ATP-dep_DNA_helicase_RecG"/>
</dbReference>
<dbReference type="GO" id="GO:0043138">
    <property type="term" value="F:3'-5' DNA helicase activity"/>
    <property type="evidence" value="ECO:0007669"/>
    <property type="project" value="UniProtKB-EC"/>
</dbReference>
<dbReference type="CDD" id="cd04488">
    <property type="entry name" value="RecG_wedge_OBF"/>
    <property type="match status" value="1"/>
</dbReference>
<dbReference type="Proteomes" id="UP000010880">
    <property type="component" value="Chromosome"/>
</dbReference>
<comment type="catalytic activity">
    <reaction evidence="12 15">
        <text>Couples ATP hydrolysis with the unwinding of duplex DNA by translocating in the 3'-5' direction.</text>
        <dbReference type="EC" id="5.6.2.4"/>
    </reaction>
</comment>
<dbReference type="RefSeq" id="WP_015326877.1">
    <property type="nucleotide sequence ID" value="NC_019978.1"/>
</dbReference>
<evidence type="ECO:0000256" key="4">
    <source>
        <dbReference type="ARBA" id="ARBA00022763"/>
    </source>
</evidence>
<dbReference type="InterPro" id="IPR045562">
    <property type="entry name" value="RecG_dom3_C"/>
</dbReference>
<feature type="domain" description="Helicase C-terminal" evidence="17">
    <location>
        <begin position="576"/>
        <end position="735"/>
    </location>
</feature>
<dbReference type="EC" id="5.6.2.4" evidence="13 15"/>
<keyword evidence="10 15" id="KW-0234">DNA repair</keyword>
<dbReference type="SMART" id="SM00487">
    <property type="entry name" value="DEXDc"/>
    <property type="match status" value="1"/>
</dbReference>